<dbReference type="RefSeq" id="WP_167940644.1">
    <property type="nucleotide sequence ID" value="NZ_JAATJA010000001.1"/>
</dbReference>
<reference evidence="3 4" key="1">
    <citation type="submission" date="2020-03" db="EMBL/GenBank/DDBJ databases">
        <title>Genomic Encyclopedia of Type Strains, Phase IV (KMG-IV): sequencing the most valuable type-strain genomes for metagenomic binning, comparative biology and taxonomic classification.</title>
        <authorList>
            <person name="Goeker M."/>
        </authorList>
    </citation>
    <scope>NUCLEOTIDE SEQUENCE [LARGE SCALE GENOMIC DNA]</scope>
    <source>
        <strain evidence="3 4">DSM 24233</strain>
    </source>
</reference>
<organism evidence="3 4">
    <name type="scientific">Desulfobaculum xiamenense</name>
    <dbReference type="NCBI Taxonomy" id="995050"/>
    <lineage>
        <taxon>Bacteria</taxon>
        <taxon>Pseudomonadati</taxon>
        <taxon>Thermodesulfobacteriota</taxon>
        <taxon>Desulfovibrionia</taxon>
        <taxon>Desulfovibrionales</taxon>
        <taxon>Desulfovibrionaceae</taxon>
        <taxon>Desulfobaculum</taxon>
    </lineage>
</organism>
<feature type="chain" id="PRO_5032836042" description="ABC-type transport auxiliary lipoprotein component domain-containing protein" evidence="2">
    <location>
        <begin position="23"/>
        <end position="228"/>
    </location>
</feature>
<dbReference type="EMBL" id="JAATJA010000001">
    <property type="protein sequence ID" value="NJB67602.1"/>
    <property type="molecule type" value="Genomic_DNA"/>
</dbReference>
<comment type="caution">
    <text evidence="3">The sequence shown here is derived from an EMBL/GenBank/DDBJ whole genome shotgun (WGS) entry which is preliminary data.</text>
</comment>
<proteinExistence type="predicted"/>
<evidence type="ECO:0000313" key="4">
    <source>
        <dbReference type="Proteomes" id="UP000580856"/>
    </source>
</evidence>
<feature type="signal peptide" evidence="2">
    <location>
        <begin position="1"/>
        <end position="22"/>
    </location>
</feature>
<dbReference type="AlphaFoldDB" id="A0A846QMB8"/>
<keyword evidence="2" id="KW-0732">Signal</keyword>
<dbReference type="Proteomes" id="UP000580856">
    <property type="component" value="Unassembled WGS sequence"/>
</dbReference>
<evidence type="ECO:0008006" key="5">
    <source>
        <dbReference type="Google" id="ProtNLM"/>
    </source>
</evidence>
<evidence type="ECO:0000256" key="1">
    <source>
        <dbReference type="SAM" id="MobiDB-lite"/>
    </source>
</evidence>
<gene>
    <name evidence="3" type="ORF">GGQ74_001242</name>
</gene>
<accession>A0A846QMB8</accession>
<protein>
    <recommendedName>
        <fullName evidence="5">ABC-type transport auxiliary lipoprotein component domain-containing protein</fullName>
    </recommendedName>
</protein>
<keyword evidence="4" id="KW-1185">Reference proteome</keyword>
<sequence length="228" mass="25164">MNARPALLAALAASLLLLSACAADFDLSGPGDVYIDEAGSRSDVQIMIRPENRPMRPLTAVLVPFRVMQRVDEPQHLGRELTRVLWQRWLQDKVFPALIFAEDAQWYTAEDAQPLAMVANTDLIVGGEITNIMFGGTQGETIISLRLEIHDAATGTLVWSMAQTGQIAPGRTRDFVFFTQHDRLPIAPVQAIMNALAADMGKPVRHWNNVEETDETDKESGKPEESAL</sequence>
<feature type="compositionally biased region" description="Basic and acidic residues" evidence="1">
    <location>
        <begin position="218"/>
        <end position="228"/>
    </location>
</feature>
<dbReference type="PROSITE" id="PS51257">
    <property type="entry name" value="PROKAR_LIPOPROTEIN"/>
    <property type="match status" value="1"/>
</dbReference>
<evidence type="ECO:0000256" key="2">
    <source>
        <dbReference type="SAM" id="SignalP"/>
    </source>
</evidence>
<evidence type="ECO:0000313" key="3">
    <source>
        <dbReference type="EMBL" id="NJB67602.1"/>
    </source>
</evidence>
<name>A0A846QMB8_9BACT</name>
<feature type="region of interest" description="Disordered" evidence="1">
    <location>
        <begin position="206"/>
        <end position="228"/>
    </location>
</feature>